<dbReference type="AlphaFoldDB" id="A0A5C6S240"/>
<keyword evidence="9" id="KW-1185">Reference proteome</keyword>
<proteinExistence type="inferred from homology"/>
<evidence type="ECO:0000313" key="8">
    <source>
        <dbReference type="EMBL" id="TXB68917.1"/>
    </source>
</evidence>
<gene>
    <name evidence="8" type="ORF">FRY97_02290</name>
</gene>
<organism evidence="8 9">
    <name type="scientific">Phaeodactylibacter luteus</name>
    <dbReference type="NCBI Taxonomy" id="1564516"/>
    <lineage>
        <taxon>Bacteria</taxon>
        <taxon>Pseudomonadati</taxon>
        <taxon>Bacteroidota</taxon>
        <taxon>Saprospiria</taxon>
        <taxon>Saprospirales</taxon>
        <taxon>Haliscomenobacteraceae</taxon>
        <taxon>Phaeodactylibacter</taxon>
    </lineage>
</organism>
<evidence type="ECO:0000259" key="7">
    <source>
        <dbReference type="Pfam" id="PF07980"/>
    </source>
</evidence>
<evidence type="ECO:0000256" key="5">
    <source>
        <dbReference type="ARBA" id="ARBA00023237"/>
    </source>
</evidence>
<dbReference type="GO" id="GO:0009279">
    <property type="term" value="C:cell outer membrane"/>
    <property type="evidence" value="ECO:0007669"/>
    <property type="project" value="UniProtKB-SubCell"/>
</dbReference>
<name>A0A5C6S240_9BACT</name>
<dbReference type="RefSeq" id="WP_147165804.1">
    <property type="nucleotide sequence ID" value="NZ_VOOR01000003.1"/>
</dbReference>
<evidence type="ECO:0000256" key="1">
    <source>
        <dbReference type="ARBA" id="ARBA00004442"/>
    </source>
</evidence>
<dbReference type="SUPFAM" id="SSF48452">
    <property type="entry name" value="TPR-like"/>
    <property type="match status" value="1"/>
</dbReference>
<dbReference type="InterPro" id="IPR011990">
    <property type="entry name" value="TPR-like_helical_dom_sf"/>
</dbReference>
<comment type="caution">
    <text evidence="8">The sequence shown here is derived from an EMBL/GenBank/DDBJ whole genome shotgun (WGS) entry which is preliminary data.</text>
</comment>
<keyword evidence="5" id="KW-0998">Cell outer membrane</keyword>
<reference evidence="8 9" key="1">
    <citation type="submission" date="2019-08" db="EMBL/GenBank/DDBJ databases">
        <title>Genome of Phaeodactylibacter luteus.</title>
        <authorList>
            <person name="Bowman J.P."/>
        </authorList>
    </citation>
    <scope>NUCLEOTIDE SEQUENCE [LARGE SCALE GENOMIC DNA]</scope>
    <source>
        <strain evidence="8 9">KCTC 42180</strain>
    </source>
</reference>
<sequence length="434" mass="47878">MKNIVLIFSALGLMLLSACTIEEQFDPNGPSVSGILTNAEPNELDLLVYGALSRMRTSWDNYVTSTGTIARELYLFNADPRNTEDLLGKDGRSLDNNTFYLTGPFASRYQTVKNCNLLLDALASAQGASEAELNGYRGFAKTIKALMFLQELMRLNDNGIRVDVADADNLGPFVAKGEAFAEIQSLLQEGFNDLQGADFHFDLGRGFAGFDTPASFAQFNRAIAARAAVYAGQYGDALGYLEDSFLDLGGDLMAGPEMVFSTASGDVLNPVFKPAGQSGDQIIVHNDLISDIRENDTRISKFRERVSATSQDGLNGTHEIALYENATSSIDIIRNEELVLIYAEANIQENNFGLAVDALNVIRNAYSLGDYTGDESRDALIDEMLYQRRYSFWAEGHRMFDLRRYGLLNADFLPIDREGDLVFNQFPIPLSENP</sequence>
<dbReference type="EMBL" id="VOOR01000003">
    <property type="protein sequence ID" value="TXB68917.1"/>
    <property type="molecule type" value="Genomic_DNA"/>
</dbReference>
<dbReference type="OrthoDB" id="9794888at2"/>
<evidence type="ECO:0000313" key="9">
    <source>
        <dbReference type="Proteomes" id="UP000321580"/>
    </source>
</evidence>
<evidence type="ECO:0000256" key="2">
    <source>
        <dbReference type="ARBA" id="ARBA00006275"/>
    </source>
</evidence>
<dbReference type="Pfam" id="PF07980">
    <property type="entry name" value="SusD_RagB"/>
    <property type="match status" value="1"/>
</dbReference>
<evidence type="ECO:0000256" key="3">
    <source>
        <dbReference type="ARBA" id="ARBA00022729"/>
    </source>
</evidence>
<evidence type="ECO:0000256" key="4">
    <source>
        <dbReference type="ARBA" id="ARBA00023136"/>
    </source>
</evidence>
<accession>A0A5C6S240</accession>
<comment type="similarity">
    <text evidence="2">Belongs to the SusD family.</text>
</comment>
<feature type="chain" id="PRO_5023013711" evidence="6">
    <location>
        <begin position="19"/>
        <end position="434"/>
    </location>
</feature>
<dbReference type="PROSITE" id="PS51257">
    <property type="entry name" value="PROKAR_LIPOPROTEIN"/>
    <property type="match status" value="1"/>
</dbReference>
<keyword evidence="4" id="KW-0472">Membrane</keyword>
<dbReference type="Gene3D" id="1.25.40.390">
    <property type="match status" value="1"/>
</dbReference>
<evidence type="ECO:0000256" key="6">
    <source>
        <dbReference type="SAM" id="SignalP"/>
    </source>
</evidence>
<keyword evidence="3 6" id="KW-0732">Signal</keyword>
<dbReference type="Proteomes" id="UP000321580">
    <property type="component" value="Unassembled WGS sequence"/>
</dbReference>
<comment type="subcellular location">
    <subcellularLocation>
        <location evidence="1">Cell outer membrane</location>
    </subcellularLocation>
</comment>
<dbReference type="InterPro" id="IPR012944">
    <property type="entry name" value="SusD_RagB_dom"/>
</dbReference>
<feature type="signal peptide" evidence="6">
    <location>
        <begin position="1"/>
        <end position="18"/>
    </location>
</feature>
<feature type="domain" description="RagB/SusD" evidence="7">
    <location>
        <begin position="317"/>
        <end position="407"/>
    </location>
</feature>
<protein>
    <submittedName>
        <fullName evidence="8">RagB/SusD family nutrient uptake outer membrane protein</fullName>
    </submittedName>
</protein>